<name>A0A174DDW0_9FIRM</name>
<dbReference type="AlphaFoldDB" id="A0A174DDW0"/>
<evidence type="ECO:0000313" key="4">
    <source>
        <dbReference type="Proteomes" id="UP000286271"/>
    </source>
</evidence>
<dbReference type="EMBL" id="QSKW01000061">
    <property type="protein sequence ID" value="RHE89688.1"/>
    <property type="molecule type" value="Genomic_DNA"/>
</dbReference>
<accession>A0A174DDW0</accession>
<reference evidence="2 4" key="2">
    <citation type="submission" date="2018-08" db="EMBL/GenBank/DDBJ databases">
        <title>A genome reference for cultivated species of the human gut microbiota.</title>
        <authorList>
            <person name="Zou Y."/>
            <person name="Xue W."/>
            <person name="Luo G."/>
        </authorList>
    </citation>
    <scope>NUCLEOTIDE SEQUENCE [LARGE SCALE GENOMIC DNA]</scope>
    <source>
        <strain evidence="2 4">AM27-11</strain>
    </source>
</reference>
<dbReference type="EMBL" id="CYYR01000019">
    <property type="protein sequence ID" value="CUO23674.1"/>
    <property type="molecule type" value="Genomic_DNA"/>
</dbReference>
<dbReference type="Proteomes" id="UP000095395">
    <property type="component" value="Unassembled WGS sequence"/>
</dbReference>
<dbReference type="RefSeq" id="WP_055302497.1">
    <property type="nucleotide sequence ID" value="NZ_CYYR01000019.1"/>
</dbReference>
<protein>
    <submittedName>
        <fullName evidence="1">Uncharacterized protein</fullName>
    </submittedName>
</protein>
<organism evidence="1 3">
    <name type="scientific">Roseburia inulinivorans</name>
    <dbReference type="NCBI Taxonomy" id="360807"/>
    <lineage>
        <taxon>Bacteria</taxon>
        <taxon>Bacillati</taxon>
        <taxon>Bacillota</taxon>
        <taxon>Clostridia</taxon>
        <taxon>Lachnospirales</taxon>
        <taxon>Lachnospiraceae</taxon>
        <taxon>Roseburia</taxon>
    </lineage>
</organism>
<reference evidence="1 3" key="1">
    <citation type="submission" date="2015-09" db="EMBL/GenBank/DDBJ databases">
        <authorList>
            <consortium name="Pathogen Informatics"/>
        </authorList>
    </citation>
    <scope>NUCLEOTIDE SEQUENCE [LARGE SCALE GENOMIC DNA]</scope>
    <source>
        <strain evidence="1 3">2789STDY5608835</strain>
    </source>
</reference>
<sequence>MADGTTEVTGGNVVGLAVDTGVSAGIGALFGKVTDVIGEKVLNKLGEPITDKLCITGRNSWTSLYKQVDTKIHNGTWKLSSLSVKTWFKSIGSESFAAVPSLIFSQLENPVQNAGEDISDNVSDYAEKMMNETDENKE</sequence>
<proteinExistence type="predicted"/>
<evidence type="ECO:0000313" key="2">
    <source>
        <dbReference type="EMBL" id="RHE89688.1"/>
    </source>
</evidence>
<gene>
    <name evidence="2" type="ORF">DW707_18020</name>
    <name evidence="1" type="ORF">ERS852392_02557</name>
</gene>
<evidence type="ECO:0000313" key="3">
    <source>
        <dbReference type="Proteomes" id="UP000095395"/>
    </source>
</evidence>
<evidence type="ECO:0000313" key="1">
    <source>
        <dbReference type="EMBL" id="CUO23674.1"/>
    </source>
</evidence>
<dbReference type="Proteomes" id="UP000286271">
    <property type="component" value="Unassembled WGS sequence"/>
</dbReference>